<dbReference type="AlphaFoldDB" id="F2NDC2"/>
<dbReference type="Pfam" id="PF20903">
    <property type="entry name" value="SPL"/>
    <property type="match status" value="1"/>
</dbReference>
<reference evidence="2" key="2">
    <citation type="submission" date="2011-03" db="EMBL/GenBank/DDBJ databases">
        <title>The complete genome of Desulfobacca acetoxidans DSM 11109.</title>
        <authorList>
            <consortium name="US DOE Joint Genome Institute (JGI-PGF)"/>
            <person name="Lucas S."/>
            <person name="Copeland A."/>
            <person name="Lapidus A."/>
            <person name="Bruce D."/>
            <person name="Goodwin L."/>
            <person name="Pitluck S."/>
            <person name="Peters L."/>
            <person name="Kyrpides N."/>
            <person name="Mavromatis K."/>
            <person name="Ivanova N."/>
            <person name="Ovchinnikova G."/>
            <person name="Teshima H."/>
            <person name="Detter J.C."/>
            <person name="Han C."/>
            <person name="Land M."/>
            <person name="Hauser L."/>
            <person name="Markowitz V."/>
            <person name="Cheng J.-F."/>
            <person name="Hugenholtz P."/>
            <person name="Woyke T."/>
            <person name="Wu D."/>
            <person name="Spring S."/>
            <person name="Schueler E."/>
            <person name="Brambilla E."/>
            <person name="Klenk H.-P."/>
            <person name="Eisen J.A."/>
        </authorList>
    </citation>
    <scope>NUCLEOTIDE SEQUENCE [LARGE SCALE GENOMIC DNA]</scope>
    <source>
        <strain evidence="2">ATCC 700848 / DSM 11109 / ASRB2</strain>
    </source>
</reference>
<evidence type="ECO:0000313" key="2">
    <source>
        <dbReference type="Proteomes" id="UP000000483"/>
    </source>
</evidence>
<gene>
    <name evidence="1" type="ordered locus">Desac_2159</name>
</gene>
<evidence type="ECO:0000313" key="1">
    <source>
        <dbReference type="EMBL" id="AEB09988.1"/>
    </source>
</evidence>
<dbReference type="eggNOG" id="COG1533">
    <property type="taxonomic scope" value="Bacteria"/>
</dbReference>
<dbReference type="GO" id="GO:0042601">
    <property type="term" value="C:endospore-forming forespore"/>
    <property type="evidence" value="ECO:0007669"/>
    <property type="project" value="TreeGrafter"/>
</dbReference>
<dbReference type="STRING" id="880072.Desac_2159"/>
<proteinExistence type="predicted"/>
<dbReference type="Gene3D" id="3.80.30.30">
    <property type="match status" value="1"/>
</dbReference>
<reference evidence="1 2" key="1">
    <citation type="journal article" date="2011" name="Stand. Genomic Sci.">
        <title>Complete genome sequence of the acetate-degrading sulfate reducer Desulfobacca acetoxidans type strain (ASRB2).</title>
        <authorList>
            <person name="Goker M."/>
            <person name="Teshima H."/>
            <person name="Lapidus A."/>
            <person name="Nolan M."/>
            <person name="Lucas S."/>
            <person name="Hammon N."/>
            <person name="Deshpande S."/>
            <person name="Cheng J.F."/>
            <person name="Tapia R."/>
            <person name="Han C."/>
            <person name="Goodwin L."/>
            <person name="Pitluck S."/>
            <person name="Huntemann M."/>
            <person name="Liolios K."/>
            <person name="Ivanova N."/>
            <person name="Pagani I."/>
            <person name="Mavromatis K."/>
            <person name="Ovchinikova G."/>
            <person name="Pati A."/>
            <person name="Chen A."/>
            <person name="Palaniappan K."/>
            <person name="Land M."/>
            <person name="Hauser L."/>
            <person name="Brambilla E.M."/>
            <person name="Rohde M."/>
            <person name="Spring S."/>
            <person name="Detter J.C."/>
            <person name="Woyke T."/>
            <person name="Bristow J."/>
            <person name="Eisen J.A."/>
            <person name="Markowitz V."/>
            <person name="Hugenholtz P."/>
            <person name="Kyrpides N.C."/>
            <person name="Klenk H.P."/>
        </authorList>
    </citation>
    <scope>NUCLEOTIDE SEQUENCE [LARGE SCALE GENOMIC DNA]</scope>
    <source>
        <strain evidence="2">ATCC 700848 / DSM 11109 / ASRB2</strain>
    </source>
</reference>
<dbReference type="GO" id="GO:0003913">
    <property type="term" value="F:DNA photolyase activity"/>
    <property type="evidence" value="ECO:0007669"/>
    <property type="project" value="TreeGrafter"/>
</dbReference>
<accession>F2NDC2</accession>
<dbReference type="EMBL" id="CP002629">
    <property type="protein sequence ID" value="AEB09988.1"/>
    <property type="molecule type" value="Genomic_DNA"/>
</dbReference>
<sequence>MFRIKRLLIEAAAQDDPLAVQVRQRLAHLPTEIIPDRETLRIAAPLTPTAIAQGKETLLLARQKGPFWRPCPGTRGYICCGYQILQVMTNCPMDCSYCVLQGYFNLPAITVFTNWQDLWSELEERLDANPKTVYRLGTGEFGDSLAMDELLGLNRELICRINRWPQIILEIKTKWARVEPLLPLGPNPQVIFAWSLNPPRLIRQEEHLAATLAGRLSAAQKCAAAGFRLAFHFDPLIYYPGWEPEYQDVVAQLFTAVPADRIAWISLGALRFMPSLKSIIRGRFPGSRIAEEEFVTALDGKKRYFKTLRLEMFSRLRQFITAQSPNTFIYLCMESPWVWQQVFGFSPTSRELAAMLDAQAMLYRQTDRSTPN</sequence>
<dbReference type="PANTHER" id="PTHR37822">
    <property type="entry name" value="SPORE PHOTOPRODUCT LYASE-RELATED"/>
    <property type="match status" value="1"/>
</dbReference>
<dbReference type="Gene3D" id="3.40.50.12110">
    <property type="match status" value="1"/>
</dbReference>
<dbReference type="HOGENOM" id="CLU_030330_0_0_7"/>
<dbReference type="PANTHER" id="PTHR37822:SF2">
    <property type="entry name" value="SPORE PHOTOPRODUCT LYASE"/>
    <property type="match status" value="1"/>
</dbReference>
<dbReference type="GO" id="GO:0051539">
    <property type="term" value="F:4 iron, 4 sulfur cluster binding"/>
    <property type="evidence" value="ECO:0007669"/>
    <property type="project" value="TreeGrafter"/>
</dbReference>
<dbReference type="KEGG" id="dao:Desac_2159"/>
<protein>
    <submittedName>
        <fullName evidence="1">DNA repair photolyase-like protein</fullName>
    </submittedName>
</protein>
<organism evidence="1 2">
    <name type="scientific">Desulfobacca acetoxidans (strain ATCC 700848 / DSM 11109 / ASRB2)</name>
    <dbReference type="NCBI Taxonomy" id="880072"/>
    <lineage>
        <taxon>Bacteria</taxon>
        <taxon>Pseudomonadati</taxon>
        <taxon>Thermodesulfobacteriota</taxon>
        <taxon>Desulfobaccia</taxon>
        <taxon>Desulfobaccales</taxon>
        <taxon>Desulfobaccaceae</taxon>
        <taxon>Desulfobacca</taxon>
    </lineage>
</organism>
<dbReference type="RefSeq" id="WP_013707097.1">
    <property type="nucleotide sequence ID" value="NC_015388.1"/>
</dbReference>
<dbReference type="OrthoDB" id="368646at2"/>
<dbReference type="GO" id="GO:1904047">
    <property type="term" value="F:S-adenosyl-L-methionine binding"/>
    <property type="evidence" value="ECO:0007669"/>
    <property type="project" value="TreeGrafter"/>
</dbReference>
<dbReference type="InterPro" id="IPR049539">
    <property type="entry name" value="SPL"/>
</dbReference>
<keyword evidence="1" id="KW-0456">Lyase</keyword>
<dbReference type="Proteomes" id="UP000000483">
    <property type="component" value="Chromosome"/>
</dbReference>
<name>F2NDC2_DESAR</name>
<keyword evidence="2" id="KW-1185">Reference proteome</keyword>